<dbReference type="GO" id="GO:0004386">
    <property type="term" value="F:helicase activity"/>
    <property type="evidence" value="ECO:0007669"/>
    <property type="project" value="TreeGrafter"/>
</dbReference>
<dbReference type="SMART" id="SM00847">
    <property type="entry name" value="HA2"/>
    <property type="match status" value="1"/>
</dbReference>
<dbReference type="Gene3D" id="3.90.550.10">
    <property type="entry name" value="Spore Coat Polysaccharide Biosynthesis Protein SpsA, Chain A"/>
    <property type="match status" value="1"/>
</dbReference>
<dbReference type="Proteomes" id="UP000601435">
    <property type="component" value="Unassembled WGS sequence"/>
</dbReference>
<dbReference type="InterPro" id="IPR029044">
    <property type="entry name" value="Nucleotide-diphossugar_trans"/>
</dbReference>
<evidence type="ECO:0000259" key="2">
    <source>
        <dbReference type="PROSITE" id="PS51194"/>
    </source>
</evidence>
<dbReference type="InterPro" id="IPR001650">
    <property type="entry name" value="Helicase_C-like"/>
</dbReference>
<dbReference type="GO" id="GO:0003723">
    <property type="term" value="F:RNA binding"/>
    <property type="evidence" value="ECO:0007669"/>
    <property type="project" value="TreeGrafter"/>
</dbReference>
<dbReference type="PANTHER" id="PTHR18934:SF111">
    <property type="entry name" value="RNA HELICASE, PUTATIVE-RELATED"/>
    <property type="match status" value="1"/>
</dbReference>
<dbReference type="InterPro" id="IPR027417">
    <property type="entry name" value="P-loop_NTPase"/>
</dbReference>
<reference evidence="3" key="1">
    <citation type="submission" date="2021-02" db="EMBL/GenBank/DDBJ databases">
        <authorList>
            <person name="Dougan E. K."/>
            <person name="Rhodes N."/>
            <person name="Thang M."/>
            <person name="Chan C."/>
        </authorList>
    </citation>
    <scope>NUCLEOTIDE SEQUENCE</scope>
</reference>
<gene>
    <name evidence="3" type="primary">spn-E</name>
    <name evidence="3" type="ORF">SNEC2469_LOCUS12802</name>
</gene>
<dbReference type="Gene3D" id="3.40.50.11980">
    <property type="match status" value="1"/>
</dbReference>
<dbReference type="InterPro" id="IPR007502">
    <property type="entry name" value="Helicase-assoc_dom"/>
</dbReference>
<evidence type="ECO:0000256" key="1">
    <source>
        <dbReference type="SAM" id="MobiDB-lite"/>
    </source>
</evidence>
<protein>
    <submittedName>
        <fullName evidence="3">Spn-E protein</fullName>
    </submittedName>
</protein>
<dbReference type="InterPro" id="IPR014001">
    <property type="entry name" value="Helicase_ATP-bd"/>
</dbReference>
<dbReference type="CDD" id="cd18791">
    <property type="entry name" value="SF2_C_RHA"/>
    <property type="match status" value="1"/>
</dbReference>
<dbReference type="OrthoDB" id="26491at2759"/>
<dbReference type="SMART" id="SM00490">
    <property type="entry name" value="HELICc"/>
    <property type="match status" value="1"/>
</dbReference>
<feature type="domain" description="Helicase C-terminal" evidence="2">
    <location>
        <begin position="874"/>
        <end position="1048"/>
    </location>
</feature>
<dbReference type="PROSITE" id="PS51194">
    <property type="entry name" value="HELICASE_CTER"/>
    <property type="match status" value="1"/>
</dbReference>
<accession>A0A812RYW1</accession>
<dbReference type="AlphaFoldDB" id="A0A812RYW1"/>
<feature type="compositionally biased region" description="Polar residues" evidence="1">
    <location>
        <begin position="585"/>
        <end position="607"/>
    </location>
</feature>
<feature type="region of interest" description="Disordered" evidence="1">
    <location>
        <begin position="585"/>
        <end position="617"/>
    </location>
</feature>
<dbReference type="SUPFAM" id="SSF52540">
    <property type="entry name" value="P-loop containing nucleoside triphosphate hydrolases"/>
    <property type="match status" value="2"/>
</dbReference>
<keyword evidence="4" id="KW-1185">Reference proteome</keyword>
<dbReference type="PANTHER" id="PTHR18934">
    <property type="entry name" value="ATP-DEPENDENT RNA HELICASE"/>
    <property type="match status" value="1"/>
</dbReference>
<comment type="caution">
    <text evidence="3">The sequence shown here is derived from an EMBL/GenBank/DDBJ whole genome shotgun (WGS) entry which is preliminary data.</text>
</comment>
<evidence type="ECO:0000313" key="4">
    <source>
        <dbReference type="Proteomes" id="UP000601435"/>
    </source>
</evidence>
<dbReference type="Pfam" id="PF00271">
    <property type="entry name" value="Helicase_C"/>
    <property type="match status" value="1"/>
</dbReference>
<dbReference type="EMBL" id="CAJNJA010020364">
    <property type="protein sequence ID" value="CAE7458849.1"/>
    <property type="molecule type" value="Genomic_DNA"/>
</dbReference>
<organism evidence="3 4">
    <name type="scientific">Symbiodinium necroappetens</name>
    <dbReference type="NCBI Taxonomy" id="1628268"/>
    <lineage>
        <taxon>Eukaryota</taxon>
        <taxon>Sar</taxon>
        <taxon>Alveolata</taxon>
        <taxon>Dinophyceae</taxon>
        <taxon>Suessiales</taxon>
        <taxon>Symbiodiniaceae</taxon>
        <taxon>Symbiodinium</taxon>
    </lineage>
</organism>
<evidence type="ECO:0000313" key="3">
    <source>
        <dbReference type="EMBL" id="CAE7458849.1"/>
    </source>
</evidence>
<sequence>MSNADERQMLACLLQALLDSLPVPLPDGGVASCPGPSCDGSASISGSRFAGETVLHVALDSRNIAKCGFSLDLPRLPDHQQLAGAFEFFVSHQPLETVWLFLYRDLAEKWRACQTLAKYSQQWVVTPTGEDVDLFLINFVEKREREGHAAVIVSNDLFRNHVRSSRITDTWVRQHILKFTFTQSGDFLCPLYTPAASREPMLPSTQTSASSCHAVRPSSGCMSGNRRGRGQNAFVAALWTPTVDTATTSQLIRDALVLGHSLKKFGGDSDCVLLVTDQISSHDAANCLARFWKLREIQPVEVASQLISGCRPRFAGVFNKLRVLELEEYRKVILLDLDLLIRSNCEELFSFQAPAALFRGNNTWTLGAPRRAESFFDHNSGLQKGGINAGVVILEPSKATFRKMQELRRNFENQAAAQKAQAPCRSRPLPVKYNYQLHQLAFLPRDGGDNPRGRLDPNDVIIWHFSAEHKPSHFIDGSNTSWLEEYPAMVLPVGCEGFHEIVKKEVVQMLRTSSLSAVSPDCKAGVSSPMVAHLRSRVCQQLEKTQRTIWLAEQLDELDAIRKIRADRYRYSQHKAVVNIPTPLKTSSVGSSEATAVRTSPSATQAHASPAQPTDAAEKDDVFHRLQFWPTEALQACLEEHSLACPDGPVDRTVLCELVGSLIQKGDVKHGGTTTTMHGTGTERPGQWWMIQPGRCFAVSLNIQCSGKSTGVPRLLLESADRTQPRRVATASLAKLLADYTGSEVGELVGFQVGGHREWSEQTQLVYVTTAIAMLMCLQGSIPATHIIVDEVHVRDVHIDALLNILKCDVLPQDATKKVILMSAATDVPFLQHYFQNFSLGFIDLERRRKHGLTLSYADGSFLRSLTADMCPEKMAEALELVVQQHHVLRDLQQSFLVFLPGRQEVHALADRLTAVTNMQVQRLFGGQALHLQQRALRFRANGSKRLVILATDVVESSVTIPTVDLVIDTCLHRRRRWHPLLKESPLTLEFISQDEALQRSGRTARLRDGHAFRCITEMEFGRLQRHAEPEIRHHPLDSLVLAVYGFRGLSRAPEARQSLGLVSTVEPVSFAEDFLAAMPSPPDLGRVKSSISRLEELGALGSDGRLTAVGRLLDQLPLDAGCSMLVINGLRYDVVADCCVMAAILQQGSPFEASACALRIDMEQRKTFLSPLSRLLF</sequence>
<proteinExistence type="predicted"/>
<dbReference type="SMART" id="SM00487">
    <property type="entry name" value="DEXDc"/>
    <property type="match status" value="1"/>
</dbReference>
<dbReference type="Gene3D" id="3.40.50.300">
    <property type="entry name" value="P-loop containing nucleotide triphosphate hydrolases"/>
    <property type="match status" value="2"/>
</dbReference>
<dbReference type="Gene3D" id="1.20.120.1080">
    <property type="match status" value="1"/>
</dbReference>
<dbReference type="SUPFAM" id="SSF53448">
    <property type="entry name" value="Nucleotide-diphospho-sugar transferases"/>
    <property type="match status" value="1"/>
</dbReference>
<name>A0A812RYW1_9DINO</name>
<dbReference type="CDD" id="cd17917">
    <property type="entry name" value="DEXHc_RHA-like"/>
    <property type="match status" value="1"/>
</dbReference>